<evidence type="ECO:0000256" key="2">
    <source>
        <dbReference type="ARBA" id="ARBA00022801"/>
    </source>
</evidence>
<dbReference type="GO" id="GO:0004386">
    <property type="term" value="F:helicase activity"/>
    <property type="evidence" value="ECO:0007669"/>
    <property type="project" value="UniProtKB-KW"/>
</dbReference>
<evidence type="ECO:0000256" key="1">
    <source>
        <dbReference type="ARBA" id="ARBA00022741"/>
    </source>
</evidence>
<evidence type="ECO:0000313" key="7">
    <source>
        <dbReference type="EMBL" id="VDP73624.1"/>
    </source>
</evidence>
<evidence type="ECO:0000256" key="4">
    <source>
        <dbReference type="ARBA" id="ARBA00022840"/>
    </source>
</evidence>
<keyword evidence="4" id="KW-0067">ATP-binding</keyword>
<feature type="region of interest" description="Disordered" evidence="5">
    <location>
        <begin position="392"/>
        <end position="411"/>
    </location>
</feature>
<dbReference type="Pfam" id="PF00270">
    <property type="entry name" value="DEAD"/>
    <property type="match status" value="1"/>
</dbReference>
<protein>
    <submittedName>
        <fullName evidence="9">Helicase ATP-binding domain-containing protein</fullName>
    </submittedName>
</protein>
<dbReference type="PROSITE" id="PS51192">
    <property type="entry name" value="HELICASE_ATP_BIND_1"/>
    <property type="match status" value="1"/>
</dbReference>
<keyword evidence="2" id="KW-0378">Hydrolase</keyword>
<evidence type="ECO:0000313" key="9">
    <source>
        <dbReference type="WBParaSite" id="ECPE_0000479701-mRNA-1"/>
    </source>
</evidence>
<dbReference type="InterPro" id="IPR014001">
    <property type="entry name" value="Helicase_ATP-bd"/>
</dbReference>
<dbReference type="GO" id="GO:0005524">
    <property type="term" value="F:ATP binding"/>
    <property type="evidence" value="ECO:0007669"/>
    <property type="project" value="UniProtKB-KW"/>
</dbReference>
<keyword evidence="1" id="KW-0547">Nucleotide-binding</keyword>
<dbReference type="GO" id="GO:0016787">
    <property type="term" value="F:hydrolase activity"/>
    <property type="evidence" value="ECO:0007669"/>
    <property type="project" value="UniProtKB-KW"/>
</dbReference>
<dbReference type="EMBL" id="UZAN01041637">
    <property type="protein sequence ID" value="VDP73624.1"/>
    <property type="molecule type" value="Genomic_DNA"/>
</dbReference>
<organism evidence="9">
    <name type="scientific">Echinostoma caproni</name>
    <dbReference type="NCBI Taxonomy" id="27848"/>
    <lineage>
        <taxon>Eukaryota</taxon>
        <taxon>Metazoa</taxon>
        <taxon>Spiralia</taxon>
        <taxon>Lophotrochozoa</taxon>
        <taxon>Platyhelminthes</taxon>
        <taxon>Trematoda</taxon>
        <taxon>Digenea</taxon>
        <taxon>Plagiorchiida</taxon>
        <taxon>Echinostomata</taxon>
        <taxon>Echinostomatoidea</taxon>
        <taxon>Echinostomatidae</taxon>
        <taxon>Echinostoma</taxon>
    </lineage>
</organism>
<dbReference type="FunFam" id="3.40.50.300:FF:003287">
    <property type="entry name" value="U5 small nuclear ribonucleoprotein 200 kDa helicase"/>
    <property type="match status" value="1"/>
</dbReference>
<dbReference type="InterPro" id="IPR027417">
    <property type="entry name" value="P-loop_NTPase"/>
</dbReference>
<sequence>MLVAIDRSVNEARPVKRDFPRLTVALRRFGSLTQPSCDESDACCSIESKRAYMAGASYEDYSSLKAESLWGRLSALLPTTVNLERKRTLEKLVQQYADSCLDLVGRDSSDVREFASHATLLCFGQLGPKVIDLLSRGVSISDLSRHYAVQKEKEAIVSKVGGTGARNPNEVWTRVFSNLGSLLSHPLMQPLVQELSDVMRQCRVAVESEENSCRDVLGSSHLVKHSRELGHRRRAALKSLDWDSVKVAQDELQLMADKLGQVLFGCSEMANDKTGTDAISASSGNDFKDTDALRQAFAAPLRPVLNNAPSASGQPCVDWTRLTNTLSSKAAGLGMPVEEVVDMVFSLLDSNQSDEVVQNELCELIGWDYVELVFDLLTRRKEWIAAYGADPSDETANSIAPQPTEPQKPVPLKTQIVDSPHLLAQARAAQLEANARETAKRLQHAMQSGPSVSTRVAEFMAGLPYVFDAAAQVRASLGQSDIVYLAPMKALAAELAETFTKRLSPLGLRVRECTGDMQLTKQEILETQMLVSTPEKWDVISRKGSGDATLVKLVKLLIIDEIHLLHEDRGAVIEVLVARTLRQVETSQTMIRLVGLSATLPNYVDVARFLHVNLHRGLFYFDDRFRPVPLHMSFVGVRGASRKAQEQHMNEACYEKVLDQVKNGEQVMVFVHARGDTVRTARWIRDNARQLGHMSHFRLSENEETFKILKKV</sequence>
<reference evidence="7 8" key="2">
    <citation type="submission" date="2018-11" db="EMBL/GenBank/DDBJ databases">
        <authorList>
            <consortium name="Pathogen Informatics"/>
        </authorList>
    </citation>
    <scope>NUCLEOTIDE SEQUENCE [LARGE SCALE GENOMIC DNA]</scope>
    <source>
        <strain evidence="7 8">Egypt</strain>
    </source>
</reference>
<dbReference type="WBParaSite" id="ECPE_0000479701-mRNA-1">
    <property type="protein sequence ID" value="ECPE_0000479701-mRNA-1"/>
    <property type="gene ID" value="ECPE_0000479701"/>
</dbReference>
<keyword evidence="3" id="KW-0347">Helicase</keyword>
<proteinExistence type="predicted"/>
<feature type="domain" description="Helicase ATP-binding" evidence="6">
    <location>
        <begin position="436"/>
        <end position="618"/>
    </location>
</feature>
<reference evidence="9" key="1">
    <citation type="submission" date="2016-06" db="UniProtKB">
        <authorList>
            <consortium name="WormBaseParasite"/>
        </authorList>
    </citation>
    <scope>IDENTIFICATION</scope>
</reference>
<dbReference type="PANTHER" id="PTHR47961">
    <property type="entry name" value="DNA POLYMERASE THETA, PUTATIVE (AFU_ORTHOLOGUE AFUA_1G05260)-RELATED"/>
    <property type="match status" value="1"/>
</dbReference>
<evidence type="ECO:0000259" key="6">
    <source>
        <dbReference type="PROSITE" id="PS51192"/>
    </source>
</evidence>
<dbReference type="OrthoDB" id="5575at2759"/>
<evidence type="ECO:0000313" key="8">
    <source>
        <dbReference type="Proteomes" id="UP000272942"/>
    </source>
</evidence>
<dbReference type="GO" id="GO:0003676">
    <property type="term" value="F:nucleic acid binding"/>
    <property type="evidence" value="ECO:0007669"/>
    <property type="project" value="InterPro"/>
</dbReference>
<gene>
    <name evidence="7" type="ORF">ECPE_LOCUS4785</name>
</gene>
<name>A0A183ACV0_9TREM</name>
<accession>A0A183ACV0</accession>
<dbReference type="PANTHER" id="PTHR47961:SF13">
    <property type="entry name" value="ACTIVATING SIGNAL COINTEGRATOR 1 COMPLEX SUBUNIT 3"/>
    <property type="match status" value="1"/>
</dbReference>
<dbReference type="InterPro" id="IPR050474">
    <property type="entry name" value="Hel308_SKI2-like"/>
</dbReference>
<dbReference type="InterPro" id="IPR011545">
    <property type="entry name" value="DEAD/DEAH_box_helicase_dom"/>
</dbReference>
<dbReference type="Gene3D" id="3.40.50.300">
    <property type="entry name" value="P-loop containing nucleotide triphosphate hydrolases"/>
    <property type="match status" value="2"/>
</dbReference>
<dbReference type="AlphaFoldDB" id="A0A183ACV0"/>
<dbReference type="SMART" id="SM00487">
    <property type="entry name" value="DEXDc"/>
    <property type="match status" value="1"/>
</dbReference>
<evidence type="ECO:0000256" key="3">
    <source>
        <dbReference type="ARBA" id="ARBA00022806"/>
    </source>
</evidence>
<keyword evidence="8" id="KW-1185">Reference proteome</keyword>
<dbReference type="Proteomes" id="UP000272942">
    <property type="component" value="Unassembled WGS sequence"/>
</dbReference>
<dbReference type="SUPFAM" id="SSF52540">
    <property type="entry name" value="P-loop containing nucleoside triphosphate hydrolases"/>
    <property type="match status" value="2"/>
</dbReference>
<evidence type="ECO:0000256" key="5">
    <source>
        <dbReference type="SAM" id="MobiDB-lite"/>
    </source>
</evidence>